<dbReference type="SUPFAM" id="SSF54675">
    <property type="entry name" value="Nicotinate/Quinolinate PRTase N-terminal domain-like"/>
    <property type="match status" value="1"/>
</dbReference>
<dbReference type="GO" id="GO:0016763">
    <property type="term" value="F:pentosyltransferase activity"/>
    <property type="evidence" value="ECO:0007669"/>
    <property type="project" value="InterPro"/>
</dbReference>
<feature type="domain" description="Quinolinate phosphoribosyl transferase N-terminal" evidence="1">
    <location>
        <begin position="26"/>
        <end position="116"/>
    </location>
</feature>
<dbReference type="PANTHER" id="PTHR43202">
    <property type="entry name" value="NICOTINATE-NUCLEOTIDE PYROPHOSPHORYLASE"/>
    <property type="match status" value="1"/>
</dbReference>
<gene>
    <name evidence="2" type="ORF">CD178_00542</name>
</gene>
<proteinExistence type="predicted"/>
<dbReference type="InterPro" id="IPR022412">
    <property type="entry name" value="Quinolinate_PRibosylTrfase_N"/>
</dbReference>
<dbReference type="InterPro" id="IPR053190">
    <property type="entry name" value="NAPRTase-like"/>
</dbReference>
<evidence type="ECO:0000313" key="2">
    <source>
        <dbReference type="EMBL" id="AXY21358.1"/>
    </source>
</evidence>
<organism evidence="2 3">
    <name type="scientific">Komagataeibacter saccharivorans</name>
    <dbReference type="NCBI Taxonomy" id="265959"/>
    <lineage>
        <taxon>Bacteria</taxon>
        <taxon>Pseudomonadati</taxon>
        <taxon>Pseudomonadota</taxon>
        <taxon>Alphaproteobacteria</taxon>
        <taxon>Acetobacterales</taxon>
        <taxon>Acetobacteraceae</taxon>
        <taxon>Komagataeibacter</taxon>
    </lineage>
</organism>
<dbReference type="OrthoDB" id="9770610at2"/>
<reference evidence="2 3" key="1">
    <citation type="submission" date="2017-08" db="EMBL/GenBank/DDBJ databases">
        <title>Complete genome sequence of Gluconacetobacter saccharivorans CV1 isolated from Fermented Vinegar.</title>
        <authorList>
            <person name="Kim S.-Y."/>
        </authorList>
    </citation>
    <scope>NUCLEOTIDE SEQUENCE [LARGE SCALE GENOMIC DNA]</scope>
    <source>
        <strain evidence="2 3">CV1</strain>
    </source>
</reference>
<dbReference type="EMBL" id="CP023036">
    <property type="protein sequence ID" value="AXY21358.1"/>
    <property type="molecule type" value="Genomic_DNA"/>
</dbReference>
<dbReference type="InterPro" id="IPR037128">
    <property type="entry name" value="Quinolinate_PRibosylTase_N_sf"/>
</dbReference>
<dbReference type="InterPro" id="IPR013785">
    <property type="entry name" value="Aldolase_TIM"/>
</dbReference>
<keyword evidence="2" id="KW-0328">Glycosyltransferase</keyword>
<dbReference type="Gene3D" id="3.20.20.70">
    <property type="entry name" value="Aldolase class I"/>
    <property type="match status" value="2"/>
</dbReference>
<evidence type="ECO:0000259" key="1">
    <source>
        <dbReference type="Pfam" id="PF02749"/>
    </source>
</evidence>
<dbReference type="PANTHER" id="PTHR43202:SF1">
    <property type="entry name" value="NICOTINATE PHOSPHORIBOSYLTRANSFERASE"/>
    <property type="match status" value="1"/>
</dbReference>
<keyword evidence="3" id="KW-1185">Reference proteome</keyword>
<dbReference type="AlphaFoldDB" id="A0A347W915"/>
<dbReference type="Gene3D" id="3.90.1170.20">
    <property type="entry name" value="Quinolinate phosphoribosyl transferase, N-terminal domain"/>
    <property type="match status" value="1"/>
</dbReference>
<evidence type="ECO:0000313" key="3">
    <source>
        <dbReference type="Proteomes" id="UP000264120"/>
    </source>
</evidence>
<dbReference type="SUPFAM" id="SSF51690">
    <property type="entry name" value="Nicotinate/Quinolinate PRTase C-terminal domain-like"/>
    <property type="match status" value="1"/>
</dbReference>
<protein>
    <submittedName>
        <fullName evidence="2">Nicotinate phosphoribosyltransferase</fullName>
    </submittedName>
</protein>
<dbReference type="InterPro" id="IPR036068">
    <property type="entry name" value="Nicotinate_pribotase-like_C"/>
</dbReference>
<dbReference type="Proteomes" id="UP000264120">
    <property type="component" value="Chromosome"/>
</dbReference>
<dbReference type="GO" id="GO:0009435">
    <property type="term" value="P:NAD+ biosynthetic process"/>
    <property type="evidence" value="ECO:0007669"/>
    <property type="project" value="InterPro"/>
</dbReference>
<dbReference type="KEGG" id="ksc:CD178_00542"/>
<dbReference type="RefSeq" id="WP_110546886.1">
    <property type="nucleotide sequence ID" value="NZ_CP023036.1"/>
</dbReference>
<name>A0A347W915_9PROT</name>
<accession>A0A347W915</accession>
<keyword evidence="2" id="KW-0808">Transferase</keyword>
<dbReference type="Pfam" id="PF02749">
    <property type="entry name" value="QRPTase_N"/>
    <property type="match status" value="1"/>
</dbReference>
<sequence>MTQGDHAGQGALADPAAYDVIADRTDAYFNRTRAIVEHFGDRKVTYAIFLRRPVISAPRLMVDWFRAVAAKQGVDIDCTIMFPEGTWVGAGEPLAYVTGSFAWLATLETLALQQLGPACVAAHNAYQMAMALPHVRFMAMEARHCAGFDMQDQMAYAASVGSRAAQKEGALGFVGGANDATAHYFGTGKGLGTMPHALVGYAGSTLRAAEMFHEVYPQMDLAVLVDYFGREVTDALEVCRHFPELAATGRIGVRLDTHGGRFLEGLDPQSSYAVLERHSPGSIRRYRSDKELSYLVGTGVSAAAIWRMREVLDEAGFPHVRIIASSGFSVEKCLSMADAHAPVDVIGTGSFIPDRWSETYATADIVAYDGTPRVKVGREFLLRRNGG</sequence>